<dbReference type="InterPro" id="IPR011049">
    <property type="entry name" value="Serralysin-like_metalloprot_C"/>
</dbReference>
<dbReference type="EMBL" id="LAZR01013109">
    <property type="protein sequence ID" value="KKM23508.1"/>
    <property type="molecule type" value="Genomic_DNA"/>
</dbReference>
<dbReference type="CDD" id="cd12820">
    <property type="entry name" value="LbR_YadA-like"/>
    <property type="match status" value="1"/>
</dbReference>
<dbReference type="Gene3D" id="2.150.10.10">
    <property type="entry name" value="Serralysin-like metalloprotease, C-terminal"/>
    <property type="match status" value="2"/>
</dbReference>
<evidence type="ECO:0000313" key="2">
    <source>
        <dbReference type="EMBL" id="KKM23508.1"/>
    </source>
</evidence>
<dbReference type="GO" id="GO:0019867">
    <property type="term" value="C:outer membrane"/>
    <property type="evidence" value="ECO:0007669"/>
    <property type="project" value="InterPro"/>
</dbReference>
<dbReference type="SUPFAM" id="SSF101967">
    <property type="entry name" value="Adhesin YadA, collagen-binding domain"/>
    <property type="match status" value="2"/>
</dbReference>
<dbReference type="AlphaFoldDB" id="A0A0F9KN12"/>
<feature type="domain" description="Trimeric autotransporter adhesin YadA-like head" evidence="1">
    <location>
        <begin position="359"/>
        <end position="380"/>
    </location>
</feature>
<dbReference type="Pfam" id="PF05658">
    <property type="entry name" value="YadA_head"/>
    <property type="match status" value="4"/>
</dbReference>
<name>A0A0F9KN12_9ZZZZ</name>
<organism evidence="2">
    <name type="scientific">marine sediment metagenome</name>
    <dbReference type="NCBI Taxonomy" id="412755"/>
    <lineage>
        <taxon>unclassified sequences</taxon>
        <taxon>metagenomes</taxon>
        <taxon>ecological metagenomes</taxon>
    </lineage>
</organism>
<proteinExistence type="predicted"/>
<feature type="domain" description="Trimeric autotransporter adhesin YadA-like head" evidence="1">
    <location>
        <begin position="328"/>
        <end position="354"/>
    </location>
</feature>
<sequence length="562" mass="55452">HLIGLEADSYARPGATVTSLTGVRAFTGEFGASTVTDAFTFYGFASSVTTLTNNYGLYLEDFSSGASSINEAIHVEGGDINLAASGQYLAPSGTVGAPSYADTGDRDSGTYFPADDTVAQIAGGVEGVRYAEASSQILVTNSIHVGLTANPGGGGVGSCLQLLSSYNELSTVASAGDSGCLPTAVAGHEATVINNGANAADIYPFTSDDLGAGVDTAVSLPAGASVMYRAVDGTNWELAAYSRLGAVNGIAFESEVGTAAVAVGTDAIAIGDTAVAGNASGDLGAIALGVKSVATGISSIAIGENVDATGDDSIAIGGNTDDGTSADATGPRAIAIGRSTDSTASSTIAVGSGARGQANQAIAIGASSTASAVDSIAIGDSTDATGIACVAIGGNSADGDSADCSAGSSVAIGQAILADDIGEFAFASGKFVVQSDAHTSIFVLRNSTTDATQTELFSDGSVGGISVASDCTLIFDLNLVARQTDADDVSAAYFIRGALDNNAGTTALLGAIDKTVHHEDQGTWDATVEADNANNGINVLVTGAVGDAVQWVARVEIVETCG</sequence>
<evidence type="ECO:0000259" key="1">
    <source>
        <dbReference type="Pfam" id="PF05658"/>
    </source>
</evidence>
<reference evidence="2" key="1">
    <citation type="journal article" date="2015" name="Nature">
        <title>Complex archaea that bridge the gap between prokaryotes and eukaryotes.</title>
        <authorList>
            <person name="Spang A."/>
            <person name="Saw J.H."/>
            <person name="Jorgensen S.L."/>
            <person name="Zaremba-Niedzwiedzka K."/>
            <person name="Martijn J."/>
            <person name="Lind A.E."/>
            <person name="van Eijk R."/>
            <person name="Schleper C."/>
            <person name="Guy L."/>
            <person name="Ettema T.J."/>
        </authorList>
    </citation>
    <scope>NUCLEOTIDE SEQUENCE</scope>
</reference>
<feature type="domain" description="Trimeric autotransporter adhesin YadA-like head" evidence="1">
    <location>
        <begin position="308"/>
        <end position="319"/>
    </location>
</feature>
<accession>A0A0F9KN12</accession>
<dbReference type="InterPro" id="IPR008640">
    <property type="entry name" value="Adhesin_Head_dom"/>
</dbReference>
<gene>
    <name evidence="2" type="ORF">LCGC14_1614430</name>
</gene>
<comment type="caution">
    <text evidence="2">The sequence shown here is derived from an EMBL/GenBank/DDBJ whole genome shotgun (WGS) entry which is preliminary data.</text>
</comment>
<feature type="domain" description="Trimeric autotransporter adhesin YadA-like head" evidence="1">
    <location>
        <begin position="284"/>
        <end position="303"/>
    </location>
</feature>
<feature type="non-terminal residue" evidence="2">
    <location>
        <position position="1"/>
    </location>
</feature>
<protein>
    <recommendedName>
        <fullName evidence="1">Trimeric autotransporter adhesin YadA-like head domain-containing protein</fullName>
    </recommendedName>
</protein>